<dbReference type="Gene3D" id="3.10.450.50">
    <property type="match status" value="1"/>
</dbReference>
<dbReference type="AlphaFoldDB" id="A0A0P7BW78"/>
<evidence type="ECO:0000313" key="1">
    <source>
        <dbReference type="EMBL" id="KPM49224.1"/>
    </source>
</evidence>
<dbReference type="STRING" id="1605367.AFM12_00910"/>
<dbReference type="Pfam" id="PF02810">
    <property type="entry name" value="SEC-C"/>
    <property type="match status" value="1"/>
</dbReference>
<accession>A0A0P7BW78</accession>
<comment type="caution">
    <text evidence="1">The sequence shown here is derived from an EMBL/GenBank/DDBJ whole genome shotgun (WGS) entry which is preliminary data.</text>
</comment>
<dbReference type="SUPFAM" id="SSF103642">
    <property type="entry name" value="Sec-C motif"/>
    <property type="match status" value="1"/>
</dbReference>
<organism evidence="1 2">
    <name type="scientific">Jiulongibacter sediminis</name>
    <dbReference type="NCBI Taxonomy" id="1605367"/>
    <lineage>
        <taxon>Bacteria</taxon>
        <taxon>Pseudomonadati</taxon>
        <taxon>Bacteroidota</taxon>
        <taxon>Cytophagia</taxon>
        <taxon>Cytophagales</taxon>
        <taxon>Leadbetterellaceae</taxon>
        <taxon>Jiulongibacter</taxon>
    </lineage>
</organism>
<name>A0A0P7BW78_9BACT</name>
<dbReference type="EMBL" id="LGTQ01000005">
    <property type="protein sequence ID" value="KPM49224.1"/>
    <property type="molecule type" value="Genomic_DNA"/>
</dbReference>
<protein>
    <recommendedName>
        <fullName evidence="3">SEC-C motif-containing protein</fullName>
    </recommendedName>
</protein>
<dbReference type="InterPro" id="IPR004027">
    <property type="entry name" value="SEC_C_motif"/>
</dbReference>
<proteinExistence type="predicted"/>
<keyword evidence="2" id="KW-1185">Reference proteome</keyword>
<dbReference type="RefSeq" id="WP_055143246.1">
    <property type="nucleotide sequence ID" value="NZ_JXSZ01000005.1"/>
</dbReference>
<evidence type="ECO:0000313" key="2">
    <source>
        <dbReference type="Proteomes" id="UP000050454"/>
    </source>
</evidence>
<sequence>MKTKRNDPCPCGSGKKFKKCCIDKVTQEKSPSNHFDNYDPVSVLTGMAAITLVPQNQDKIVRVEGAMNDALKDRKRGSKQIFATEISKILKGHYPLNSKEDPAENCFIDLITFYGGDYLIFPGITEYGSFVLQQVLQVIFLGQDFDDFPEFKDFVSKVTQFILECSNEIARQNGIARYEFIQSDSTELIVPDNDSLNKTRDYLKLSNLNLPSFSNTSPIIPEILDRFSFSLDEKNQENIFVDRPFIEIEGEYYLISPTNLSYSLTNYIWKYADEFGLNHRLLKLYNLHCWRDVQKALRKMGFLKGDARGVNIGDDQLASFFQFDSDKFAYIYLETEGNNKVEHIAKFRGKLSTKDNTEQLKIFEIAIIPVYGQDKFNLIEKSEADIQLSIPLPELLILNSLKLADALDLWKFASLKMSMLLNGFMFNSVSFLDEYKTYVDNDHSFYSGDYPINGLIIAPGTAVDWRINYRQLKDEHSEYYNLDGKIVIVNVRRKNRSEKVYFALGFKYLLLVPNFNQPVWVQAEDKTYPKEVSSIAHGLTDTIAFWLTELAPFLSEKLALIEDRPLNFFFKVEDWKLFIGDIEKISRDELAAKDFKPSVTEDSVTLTIPFQFVHYAYGPDNLGEAKLVEVLLVSIIKLMSINGNDVKLDITSIVRKVAPPGQKKIFTTSFGSENLLRDPTNVTGLRLLQSFDINNILDKLTDLLGENCPPIGEIENKNEKLSLLNNVVQTALLPLLRERIKVFDYSVLLRKLIRFNEAVLLRRNQIAFEIPTKLACGFMDSESEKELEELLGNIDKTAIALRCLIEHLAAEPHSGYRNPSMTDIDELIAIMNQITEWSSLLDQVHFDFYKENIGILPSKRIGTSKEFQKLTLQYRKIKSQERVNDALDNFQHSFPMFQNTKSNPLPNGLDLAFEYDYNISFTKLCLIIDGFVEIGLAQNSGYCEFDKTDLYENLKKHDSAISENEINFALEYLSLTQRGTVDRLPKDHKFYDIMPWRFNRRLSLLRKPLIQVENPVNSDVTFFWGTKQLLTSRLYYQEQFETNRFRTITNGKMSKYLGKLVKQRDKRLLKNITSILNQKQHLIIDTEVPIDEHSPLYSKITKGDIDVLVIDNQNKVILSLECKSIAESRNIMEMVGEYNKFYDGDHYIEKHLKRDTWIKENLKTIGDNYKVDLEGYSVQSIMITSEQMFTPILKGNQIEIPFCTLLDIKNRGYSVLLEIANKVIH</sequence>
<gene>
    <name evidence="1" type="ORF">AFM12_00910</name>
</gene>
<reference evidence="1 2" key="1">
    <citation type="submission" date="2015-07" db="EMBL/GenBank/DDBJ databases">
        <title>The draft genome sequence of Leadbetterella sp. JN14-9.</title>
        <authorList>
            <person name="Liu Y."/>
            <person name="Du J."/>
            <person name="Shao Z."/>
        </authorList>
    </citation>
    <scope>NUCLEOTIDE SEQUENCE [LARGE SCALE GENOMIC DNA]</scope>
    <source>
        <strain evidence="1 2">JN14-9</strain>
    </source>
</reference>
<dbReference type="Proteomes" id="UP000050454">
    <property type="component" value="Unassembled WGS sequence"/>
</dbReference>
<evidence type="ECO:0008006" key="3">
    <source>
        <dbReference type="Google" id="ProtNLM"/>
    </source>
</evidence>